<proteinExistence type="predicted"/>
<dbReference type="AlphaFoldDB" id="A0A8J6HXG9"/>
<organism evidence="1 2">
    <name type="scientific">Tenebrio molitor</name>
    <name type="common">Yellow mealworm beetle</name>
    <dbReference type="NCBI Taxonomy" id="7067"/>
    <lineage>
        <taxon>Eukaryota</taxon>
        <taxon>Metazoa</taxon>
        <taxon>Ecdysozoa</taxon>
        <taxon>Arthropoda</taxon>
        <taxon>Hexapoda</taxon>
        <taxon>Insecta</taxon>
        <taxon>Pterygota</taxon>
        <taxon>Neoptera</taxon>
        <taxon>Endopterygota</taxon>
        <taxon>Coleoptera</taxon>
        <taxon>Polyphaga</taxon>
        <taxon>Cucujiformia</taxon>
        <taxon>Tenebrionidae</taxon>
        <taxon>Tenebrio</taxon>
    </lineage>
</organism>
<dbReference type="Proteomes" id="UP000719412">
    <property type="component" value="Unassembled WGS sequence"/>
</dbReference>
<evidence type="ECO:0000313" key="1">
    <source>
        <dbReference type="EMBL" id="KAH0821546.1"/>
    </source>
</evidence>
<evidence type="ECO:0000313" key="2">
    <source>
        <dbReference type="Proteomes" id="UP000719412"/>
    </source>
</evidence>
<reference evidence="1" key="2">
    <citation type="submission" date="2021-08" db="EMBL/GenBank/DDBJ databases">
        <authorList>
            <person name="Eriksson T."/>
        </authorList>
    </citation>
    <scope>NUCLEOTIDE SEQUENCE</scope>
    <source>
        <strain evidence="1">Stoneville</strain>
        <tissue evidence="1">Whole head</tissue>
    </source>
</reference>
<name>A0A8J6HXG9_TENMO</name>
<protein>
    <submittedName>
        <fullName evidence="1">Uncharacterized protein</fullName>
    </submittedName>
</protein>
<gene>
    <name evidence="1" type="ORF">GEV33_001245</name>
</gene>
<comment type="caution">
    <text evidence="1">The sequence shown here is derived from an EMBL/GenBank/DDBJ whole genome shotgun (WGS) entry which is preliminary data.</text>
</comment>
<accession>A0A8J6HXG9</accession>
<reference evidence="1" key="1">
    <citation type="journal article" date="2020" name="J Insects Food Feed">
        <title>The yellow mealworm (Tenebrio molitor) genome: a resource for the emerging insects as food and feed industry.</title>
        <authorList>
            <person name="Eriksson T."/>
            <person name="Andere A."/>
            <person name="Kelstrup H."/>
            <person name="Emery V."/>
            <person name="Picard C."/>
        </authorList>
    </citation>
    <scope>NUCLEOTIDE SEQUENCE</scope>
    <source>
        <strain evidence="1">Stoneville</strain>
        <tissue evidence="1">Whole head</tissue>
    </source>
</reference>
<sequence>MRPTFLFAVPRIVPQVAHFNDVDYYARTIDGVGMCEPNVLPPPSNNKCSPTNERPPFAYANFENGYFIHCFCKIEYVVPVFVRNNVNIYQVLIKQQIFIVPRGMYSLRERTYVRLDSDGRLPAAKVHTHLTVFRKHTAPIQFDVTVAGRKPKLPLIYLATSAISTARFTPPPSKKPPRCITLYEPHLKPQQATIFIFGFLERSVL</sequence>
<dbReference type="EMBL" id="JABDTM020007398">
    <property type="protein sequence ID" value="KAH0821546.1"/>
    <property type="molecule type" value="Genomic_DNA"/>
</dbReference>
<keyword evidence="2" id="KW-1185">Reference proteome</keyword>